<feature type="active site" description="Proton donor" evidence="5">
    <location>
        <position position="251"/>
    </location>
</feature>
<feature type="binding site" evidence="5">
    <location>
        <position position="255"/>
    </location>
    <ligand>
        <name>substrate</name>
    </ligand>
</feature>
<keyword evidence="2 5" id="KW-0560">Oxidoreductase</keyword>
<accession>A0A9E5MLV9</accession>
<feature type="domain" description="D-isomer specific 2-hydroxyacid dehydrogenase NAD-binding" evidence="7">
    <location>
        <begin position="116"/>
        <end position="253"/>
    </location>
</feature>
<dbReference type="CDD" id="cd12158">
    <property type="entry name" value="ErythrP_dh"/>
    <property type="match status" value="1"/>
</dbReference>
<feature type="binding site" evidence="5">
    <location>
        <position position="254"/>
    </location>
    <ligand>
        <name>NAD(+)</name>
        <dbReference type="ChEBI" id="CHEBI:57540"/>
    </ligand>
</feature>
<name>A0A9E5MLV9_9GAMM</name>
<feature type="domain" description="D-isomer specific 2-hydroxyacid dehydrogenase catalytic" evidence="6">
    <location>
        <begin position="17"/>
        <end position="285"/>
    </location>
</feature>
<dbReference type="EC" id="1.1.1.290" evidence="5"/>
<dbReference type="GO" id="GO:0051287">
    <property type="term" value="F:NAD binding"/>
    <property type="evidence" value="ECO:0007669"/>
    <property type="project" value="InterPro"/>
</dbReference>
<dbReference type="Gene3D" id="3.30.1370.170">
    <property type="match status" value="1"/>
</dbReference>
<dbReference type="GO" id="GO:0033711">
    <property type="term" value="F:4-phosphoerythronate dehydrogenase activity"/>
    <property type="evidence" value="ECO:0007669"/>
    <property type="project" value="UniProtKB-EC"/>
</dbReference>
<dbReference type="SUPFAM" id="SSF52283">
    <property type="entry name" value="Formate/glycerate dehydrogenase catalytic domain-like"/>
    <property type="match status" value="1"/>
</dbReference>
<dbReference type="GO" id="GO:0046983">
    <property type="term" value="F:protein dimerization activity"/>
    <property type="evidence" value="ECO:0007669"/>
    <property type="project" value="InterPro"/>
</dbReference>
<organism evidence="9 10">
    <name type="scientific">Pseudomaricurvus hydrocarbonicus</name>
    <dbReference type="NCBI Taxonomy" id="1470433"/>
    <lineage>
        <taxon>Bacteria</taxon>
        <taxon>Pseudomonadati</taxon>
        <taxon>Pseudomonadota</taxon>
        <taxon>Gammaproteobacteria</taxon>
        <taxon>Cellvibrionales</taxon>
        <taxon>Cellvibrionaceae</taxon>
        <taxon>Pseudomaricurvus</taxon>
    </lineage>
</organism>
<dbReference type="InterPro" id="IPR020921">
    <property type="entry name" value="Erythronate-4-P_DHase"/>
</dbReference>
<evidence type="ECO:0000256" key="5">
    <source>
        <dbReference type="HAMAP-Rule" id="MF_01825"/>
    </source>
</evidence>
<evidence type="ECO:0000256" key="2">
    <source>
        <dbReference type="ARBA" id="ARBA00023002"/>
    </source>
</evidence>
<comment type="subcellular location">
    <subcellularLocation>
        <location evidence="5">Cytoplasm</location>
    </subcellularLocation>
</comment>
<comment type="caution">
    <text evidence="5">Lacks conserved residue(s) required for the propagation of feature annotation.</text>
</comment>
<feature type="active site" evidence="5">
    <location>
        <position position="205"/>
    </location>
</feature>
<evidence type="ECO:0000259" key="8">
    <source>
        <dbReference type="Pfam" id="PF11890"/>
    </source>
</evidence>
<keyword evidence="10" id="KW-1185">Reference proteome</keyword>
<comment type="catalytic activity">
    <reaction evidence="5">
        <text>4-phospho-D-erythronate + NAD(+) = (R)-3-hydroxy-2-oxo-4-phosphooxybutanoate + NADH + H(+)</text>
        <dbReference type="Rhea" id="RHEA:18829"/>
        <dbReference type="ChEBI" id="CHEBI:15378"/>
        <dbReference type="ChEBI" id="CHEBI:57540"/>
        <dbReference type="ChEBI" id="CHEBI:57945"/>
        <dbReference type="ChEBI" id="CHEBI:58538"/>
        <dbReference type="ChEBI" id="CHEBI:58766"/>
        <dbReference type="EC" id="1.1.1.290"/>
    </reaction>
</comment>
<dbReference type="GO" id="GO:0036001">
    <property type="term" value="P:'de novo' pyridoxal 5'-phosphate biosynthetic process"/>
    <property type="evidence" value="ECO:0007669"/>
    <property type="project" value="TreeGrafter"/>
</dbReference>
<comment type="pathway">
    <text evidence="5">Cofactor biosynthesis; pyridoxine 5'-phosphate biosynthesis; pyridoxine 5'-phosphate from D-erythrose 4-phosphate: step 2/5.</text>
</comment>
<comment type="caution">
    <text evidence="9">The sequence shown here is derived from an EMBL/GenBank/DDBJ whole genome shotgun (WGS) entry which is preliminary data.</text>
</comment>
<dbReference type="Proteomes" id="UP000787472">
    <property type="component" value="Unassembled WGS sequence"/>
</dbReference>
<sequence>MTQLTIVADENIPFVSEFFQTLGEVKTYPGRTLTAAQVQSADVLLVRSVTPVNESLLAGSRVKFVGTCTIGIDHLDVEYLSRCGITYHSAPGCNANSVVEYIFSVLATLKPNWLQASFGIIGCGNVGGHLYRRLSALGLAVDCYDPFLSEVDNPDLCELERVLQADVVCLHTPYTRSGAHPTHHLLGEAQLQQLKPGCLLINAGRGPAIDNQALKRVLSVRQDVTVALDVWEPEPNLDVGLMPLVALASPHIAGYSYDGKVEGTAMIYRALCRYLKCAQAATTEALLAGDESGAQRLSWGSREPEAAAKGAATTADDGSVQDWLNRAILTAYDVGADDARMRAQLLTESSLASEAAFAREFDVLRKNYPKRREFPCFQVGAMPEGLAEDKKKPLNKLLATLGFTLAIREES</sequence>
<feature type="binding site" evidence="5">
    <location>
        <position position="172"/>
    </location>
    <ligand>
        <name>NAD(+)</name>
        <dbReference type="ChEBI" id="CHEBI:57540"/>
    </ligand>
</feature>
<protein>
    <recommendedName>
        <fullName evidence="5">Erythronate-4-phosphate dehydrogenase</fullName>
        <ecNumber evidence="5">1.1.1.290</ecNumber>
    </recommendedName>
</protein>
<dbReference type="Pfam" id="PF00389">
    <property type="entry name" value="2-Hacid_dh"/>
    <property type="match status" value="1"/>
</dbReference>
<dbReference type="InterPro" id="IPR006140">
    <property type="entry name" value="D-isomer_DH_NAD-bd"/>
</dbReference>
<keyword evidence="1 5" id="KW-0963">Cytoplasm</keyword>
<dbReference type="InterPro" id="IPR038251">
    <property type="entry name" value="PdxB_dimer_sf"/>
</dbReference>
<dbReference type="GO" id="GO:0005829">
    <property type="term" value="C:cytosol"/>
    <property type="evidence" value="ECO:0007669"/>
    <property type="project" value="TreeGrafter"/>
</dbReference>
<evidence type="ECO:0000256" key="1">
    <source>
        <dbReference type="ARBA" id="ARBA00022490"/>
    </source>
</evidence>
<evidence type="ECO:0000313" key="10">
    <source>
        <dbReference type="Proteomes" id="UP000787472"/>
    </source>
</evidence>
<dbReference type="InterPro" id="IPR036291">
    <property type="entry name" value="NAD(P)-bd_dom_sf"/>
</dbReference>
<keyword evidence="4 5" id="KW-0664">Pyridoxine biosynthesis</keyword>
<dbReference type="PANTHER" id="PTHR42938">
    <property type="entry name" value="FORMATE DEHYDROGENASE 1"/>
    <property type="match status" value="1"/>
</dbReference>
<dbReference type="Pfam" id="PF11890">
    <property type="entry name" value="DUF3410"/>
    <property type="match status" value="1"/>
</dbReference>
<reference evidence="9" key="1">
    <citation type="submission" date="2020-03" db="EMBL/GenBank/DDBJ databases">
        <authorList>
            <person name="Guo F."/>
        </authorList>
    </citation>
    <scope>NUCLEOTIDE SEQUENCE</scope>
    <source>
        <strain evidence="9">JCM 30134</strain>
    </source>
</reference>
<dbReference type="SUPFAM" id="SSF51735">
    <property type="entry name" value="NAD(P)-binding Rossmann-fold domains"/>
    <property type="match status" value="1"/>
</dbReference>
<feature type="binding site" evidence="5">
    <location>
        <position position="145"/>
    </location>
    <ligand>
        <name>NAD(+)</name>
        <dbReference type="ChEBI" id="CHEBI:57540"/>
    </ligand>
</feature>
<dbReference type="InterPro" id="IPR024531">
    <property type="entry name" value="Erythronate-4-P_DHase_dimer"/>
</dbReference>
<feature type="binding site" evidence="5">
    <location>
        <position position="229"/>
    </location>
    <ligand>
        <name>NAD(+)</name>
        <dbReference type="ChEBI" id="CHEBI:57540"/>
    </ligand>
</feature>
<proteinExistence type="inferred from homology"/>
<dbReference type="Pfam" id="PF02826">
    <property type="entry name" value="2-Hacid_dh_C"/>
    <property type="match status" value="1"/>
</dbReference>
<dbReference type="RefSeq" id="WP_167182205.1">
    <property type="nucleotide sequence ID" value="NZ_JAAONZ010000002.1"/>
</dbReference>
<feature type="active site" evidence="5">
    <location>
        <position position="234"/>
    </location>
</feature>
<evidence type="ECO:0000256" key="4">
    <source>
        <dbReference type="ARBA" id="ARBA00023096"/>
    </source>
</evidence>
<feature type="binding site" evidence="5">
    <location>
        <position position="69"/>
    </location>
    <ligand>
        <name>substrate</name>
    </ligand>
</feature>
<dbReference type="EMBL" id="JAAONZ010000002">
    <property type="protein sequence ID" value="NHO64790.1"/>
    <property type="molecule type" value="Genomic_DNA"/>
</dbReference>
<comment type="similarity">
    <text evidence="5">Belongs to the D-isomer specific 2-hydroxyacid dehydrogenase family. PdxB subfamily.</text>
</comment>
<feature type="domain" description="Erythronate-4-phosphate dehydrogenase dimerisation" evidence="8">
    <location>
        <begin position="321"/>
        <end position="381"/>
    </location>
</feature>
<dbReference type="GO" id="GO:0008615">
    <property type="term" value="P:pyridoxine biosynthetic process"/>
    <property type="evidence" value="ECO:0007669"/>
    <property type="project" value="UniProtKB-UniRule"/>
</dbReference>
<dbReference type="AlphaFoldDB" id="A0A9E5MLV9"/>
<feature type="binding site" evidence="5">
    <location>
        <position position="48"/>
    </location>
    <ligand>
        <name>substrate</name>
    </ligand>
</feature>
<dbReference type="HAMAP" id="MF_01825">
    <property type="entry name" value="PdxB"/>
    <property type="match status" value="1"/>
</dbReference>
<gene>
    <name evidence="5" type="primary">pdxB</name>
    <name evidence="9" type="ORF">G8770_04460</name>
</gene>
<keyword evidence="3 5" id="KW-0520">NAD</keyword>
<evidence type="ECO:0000259" key="7">
    <source>
        <dbReference type="Pfam" id="PF02826"/>
    </source>
</evidence>
<comment type="subunit">
    <text evidence="5">Homodimer.</text>
</comment>
<dbReference type="InterPro" id="IPR006139">
    <property type="entry name" value="D-isomer_2_OHA_DH_cat_dom"/>
</dbReference>
<dbReference type="PANTHER" id="PTHR42938:SF9">
    <property type="entry name" value="FORMATE DEHYDROGENASE 1"/>
    <property type="match status" value="1"/>
</dbReference>
<dbReference type="Gene3D" id="3.40.50.720">
    <property type="entry name" value="NAD(P)-binding Rossmann-like Domain"/>
    <property type="match status" value="2"/>
</dbReference>
<evidence type="ECO:0000313" key="9">
    <source>
        <dbReference type="EMBL" id="NHO64790.1"/>
    </source>
</evidence>
<evidence type="ECO:0000256" key="3">
    <source>
        <dbReference type="ARBA" id="ARBA00023027"/>
    </source>
</evidence>
<comment type="function">
    <text evidence="5">Catalyzes the oxidation of erythronate-4-phosphate to 3-hydroxy-2-oxo-4-phosphonooxybutanoate.</text>
</comment>
<evidence type="ECO:0000259" key="6">
    <source>
        <dbReference type="Pfam" id="PF00389"/>
    </source>
</evidence>